<evidence type="ECO:0000313" key="2">
    <source>
        <dbReference type="EMBL" id="SNY95029.1"/>
    </source>
</evidence>
<keyword evidence="1" id="KW-0472">Membrane</keyword>
<dbReference type="EMBL" id="OBEH01000001">
    <property type="protein sequence ID" value="SNY95029.1"/>
    <property type="molecule type" value="Genomic_DNA"/>
</dbReference>
<dbReference type="OrthoDB" id="6198791at2"/>
<protein>
    <submittedName>
        <fullName evidence="2">Uncharacterized protein</fullName>
    </submittedName>
</protein>
<sequence>MNTKKTNKIRGLLWKLLFFAAVIILIFSFKQFLYNKERLSFLHNGNNNAFFKAMPEKYAKLVSQTPIDSVVDEGEIRAQRNC</sequence>
<gene>
    <name evidence="2" type="ORF">SAMN06265377_0695</name>
</gene>
<dbReference type="Proteomes" id="UP000219048">
    <property type="component" value="Unassembled WGS sequence"/>
</dbReference>
<dbReference type="AlphaFoldDB" id="A0A285MD17"/>
<proteinExistence type="predicted"/>
<evidence type="ECO:0000313" key="3">
    <source>
        <dbReference type="Proteomes" id="UP000219048"/>
    </source>
</evidence>
<keyword evidence="1" id="KW-1133">Transmembrane helix</keyword>
<keyword evidence="3" id="KW-1185">Reference proteome</keyword>
<name>A0A285MD17_9FLAO</name>
<evidence type="ECO:0000256" key="1">
    <source>
        <dbReference type="SAM" id="Phobius"/>
    </source>
</evidence>
<reference evidence="3" key="1">
    <citation type="submission" date="2017-09" db="EMBL/GenBank/DDBJ databases">
        <authorList>
            <person name="Varghese N."/>
            <person name="Submissions S."/>
        </authorList>
    </citation>
    <scope>NUCLEOTIDE SEQUENCE [LARGE SCALE GENOMIC DNA]</scope>
    <source>
        <strain evidence="3">DSM 25885</strain>
    </source>
</reference>
<feature type="transmembrane region" description="Helical" evidence="1">
    <location>
        <begin position="12"/>
        <end position="33"/>
    </location>
</feature>
<keyword evidence="1" id="KW-0812">Transmembrane</keyword>
<dbReference type="RefSeq" id="WP_097044371.1">
    <property type="nucleotide sequence ID" value="NZ_OBEH01000001.1"/>
</dbReference>
<organism evidence="2 3">
    <name type="scientific">Flagellimonas pacifica</name>
    <dbReference type="NCBI Taxonomy" id="1247520"/>
    <lineage>
        <taxon>Bacteria</taxon>
        <taxon>Pseudomonadati</taxon>
        <taxon>Bacteroidota</taxon>
        <taxon>Flavobacteriia</taxon>
        <taxon>Flavobacteriales</taxon>
        <taxon>Flavobacteriaceae</taxon>
        <taxon>Flagellimonas</taxon>
    </lineage>
</organism>
<accession>A0A285MD17</accession>